<dbReference type="PANTHER" id="PTHR34975">
    <property type="entry name" value="SPORE GERMINATION PROTEIN A2"/>
    <property type="match status" value="1"/>
</dbReference>
<feature type="transmembrane region" description="Helical" evidence="8">
    <location>
        <begin position="86"/>
        <end position="105"/>
    </location>
</feature>
<evidence type="ECO:0000256" key="5">
    <source>
        <dbReference type="ARBA" id="ARBA00022692"/>
    </source>
</evidence>
<keyword evidence="3" id="KW-0813">Transport</keyword>
<dbReference type="Gene3D" id="1.20.1740.10">
    <property type="entry name" value="Amino acid/polyamine transporter I"/>
    <property type="match status" value="1"/>
</dbReference>
<dbReference type="EMBL" id="BDQX01000292">
    <property type="protein sequence ID" value="GBG10231.1"/>
    <property type="molecule type" value="Genomic_DNA"/>
</dbReference>
<dbReference type="AlphaFoldDB" id="A0A2R5F2V9"/>
<feature type="transmembrane region" description="Helical" evidence="8">
    <location>
        <begin position="20"/>
        <end position="40"/>
    </location>
</feature>
<feature type="transmembrane region" description="Helical" evidence="8">
    <location>
        <begin position="192"/>
        <end position="213"/>
    </location>
</feature>
<comment type="caution">
    <text evidence="9">The sequence shown here is derived from an EMBL/GenBank/DDBJ whole genome shotgun (WGS) entry which is preliminary data.</text>
</comment>
<dbReference type="Pfam" id="PF03845">
    <property type="entry name" value="Spore_permease"/>
    <property type="match status" value="1"/>
</dbReference>
<keyword evidence="7 8" id="KW-0472">Membrane</keyword>
<keyword evidence="6 8" id="KW-1133">Transmembrane helix</keyword>
<evidence type="ECO:0000256" key="6">
    <source>
        <dbReference type="ARBA" id="ARBA00022989"/>
    </source>
</evidence>
<comment type="subcellular location">
    <subcellularLocation>
        <location evidence="1">Membrane</location>
        <topology evidence="1">Multi-pass membrane protein</topology>
    </subcellularLocation>
</comment>
<evidence type="ECO:0000256" key="8">
    <source>
        <dbReference type="SAM" id="Phobius"/>
    </source>
</evidence>
<evidence type="ECO:0000256" key="2">
    <source>
        <dbReference type="ARBA" id="ARBA00007998"/>
    </source>
</evidence>
<accession>A0A2R5F2V9</accession>
<feature type="transmembrane region" description="Helical" evidence="8">
    <location>
        <begin position="46"/>
        <end position="66"/>
    </location>
</feature>
<sequence length="383" mass="42833">MSMRSGYVNNEITSRQVSKLLYLFSVGSAALIVPTATVTIAKQDGWISMLLIVPVQYAIVLVYLALMRRFPRMTIAQYAEFIAGRWIGKSIALTFVFFFFILSTLVLRNMVDFMSKTVLPQTPTWFISGTFMIVILYGVFLGIETIARTGEILYIWSLFVLVIITLSLMNQVHLEFFEPVLANGLITPLKGMYPVLGFPLTECVFLTAILPMVKESEREKLNRGIFGAVAVTGAITTLIVFLLIAVMGSGETTRSPFAVYEMAKLINIEEILVRVEILFAVVWIGTVFVKLSLSVYVLSVLLGQVLGLRAYRPLVFPLCMLIAPLSLIIYRNGVHSTNFAMNVWTVYSVMQGLLVPLLLLLAALLMRKRSRKDGRFPSKEPNA</sequence>
<dbReference type="GO" id="GO:0016020">
    <property type="term" value="C:membrane"/>
    <property type="evidence" value="ECO:0007669"/>
    <property type="project" value="UniProtKB-SubCell"/>
</dbReference>
<dbReference type="Proteomes" id="UP000245202">
    <property type="component" value="Unassembled WGS sequence"/>
</dbReference>
<dbReference type="GO" id="GO:0009847">
    <property type="term" value="P:spore germination"/>
    <property type="evidence" value="ECO:0007669"/>
    <property type="project" value="InterPro"/>
</dbReference>
<feature type="transmembrane region" description="Helical" evidence="8">
    <location>
        <begin position="125"/>
        <end position="143"/>
    </location>
</feature>
<evidence type="ECO:0000313" key="10">
    <source>
        <dbReference type="Proteomes" id="UP000245202"/>
    </source>
</evidence>
<evidence type="ECO:0000256" key="4">
    <source>
        <dbReference type="ARBA" id="ARBA00022544"/>
    </source>
</evidence>
<dbReference type="NCBIfam" id="TIGR00912">
    <property type="entry name" value="2A0309"/>
    <property type="match status" value="1"/>
</dbReference>
<protein>
    <submittedName>
        <fullName evidence="9">Uncharacterized protein</fullName>
    </submittedName>
</protein>
<gene>
    <name evidence="9" type="ORF">PAT3040_04949</name>
</gene>
<keyword evidence="10" id="KW-1185">Reference proteome</keyword>
<evidence type="ECO:0000256" key="1">
    <source>
        <dbReference type="ARBA" id="ARBA00004141"/>
    </source>
</evidence>
<feature type="transmembrane region" description="Helical" evidence="8">
    <location>
        <begin position="152"/>
        <end position="172"/>
    </location>
</feature>
<evidence type="ECO:0000256" key="3">
    <source>
        <dbReference type="ARBA" id="ARBA00022448"/>
    </source>
</evidence>
<dbReference type="PANTHER" id="PTHR34975:SF2">
    <property type="entry name" value="SPORE GERMINATION PROTEIN A2"/>
    <property type="match status" value="1"/>
</dbReference>
<feature type="transmembrane region" description="Helical" evidence="8">
    <location>
        <begin position="277"/>
        <end position="302"/>
    </location>
</feature>
<dbReference type="InterPro" id="IPR004761">
    <property type="entry name" value="Spore_GerAB"/>
</dbReference>
<feature type="transmembrane region" description="Helical" evidence="8">
    <location>
        <begin position="225"/>
        <end position="247"/>
    </location>
</feature>
<proteinExistence type="inferred from homology"/>
<feature type="transmembrane region" description="Helical" evidence="8">
    <location>
        <begin position="344"/>
        <end position="366"/>
    </location>
</feature>
<organism evidence="9 10">
    <name type="scientific">Paenibacillus agaridevorans</name>
    <dbReference type="NCBI Taxonomy" id="171404"/>
    <lineage>
        <taxon>Bacteria</taxon>
        <taxon>Bacillati</taxon>
        <taxon>Bacillota</taxon>
        <taxon>Bacilli</taxon>
        <taxon>Bacillales</taxon>
        <taxon>Paenibacillaceae</taxon>
        <taxon>Paenibacillus</taxon>
    </lineage>
</organism>
<evidence type="ECO:0000313" key="9">
    <source>
        <dbReference type="EMBL" id="GBG10231.1"/>
    </source>
</evidence>
<dbReference type="RefSeq" id="WP_181376811.1">
    <property type="nucleotide sequence ID" value="NZ_BDQX01000292.1"/>
</dbReference>
<keyword evidence="4" id="KW-0309">Germination</keyword>
<keyword evidence="5 8" id="KW-0812">Transmembrane</keyword>
<name>A0A2R5F2V9_9BACL</name>
<reference evidence="9 10" key="1">
    <citation type="submission" date="2017-08" db="EMBL/GenBank/DDBJ databases">
        <title>Substantial Increase in Enzyme Production by Combined Drug-Resistance Mutations in Paenibacillus agaridevorans.</title>
        <authorList>
            <person name="Tanaka Y."/>
            <person name="Funane K."/>
            <person name="Hosaka T."/>
            <person name="Shiwa Y."/>
            <person name="Fujita N."/>
            <person name="Miyazaki T."/>
            <person name="Yoshikawa H."/>
            <person name="Murakami K."/>
            <person name="Kasahara K."/>
            <person name="Inaoka T."/>
            <person name="Hiraga Y."/>
            <person name="Ochi K."/>
        </authorList>
    </citation>
    <scope>NUCLEOTIDE SEQUENCE [LARGE SCALE GENOMIC DNA]</scope>
    <source>
        <strain evidence="9 10">T-3040</strain>
    </source>
</reference>
<comment type="similarity">
    <text evidence="2">Belongs to the amino acid-polyamine-organocation (APC) superfamily. Spore germination protein (SGP) (TC 2.A.3.9) family.</text>
</comment>
<evidence type="ECO:0000256" key="7">
    <source>
        <dbReference type="ARBA" id="ARBA00023136"/>
    </source>
</evidence>
<feature type="transmembrane region" description="Helical" evidence="8">
    <location>
        <begin position="314"/>
        <end position="332"/>
    </location>
</feature>